<protein>
    <submittedName>
        <fullName evidence="2">Uncharacterized protein</fullName>
    </submittedName>
</protein>
<dbReference type="EMBL" id="JACGCM010001227">
    <property type="protein sequence ID" value="KAF6158279.1"/>
    <property type="molecule type" value="Genomic_DNA"/>
</dbReference>
<reference evidence="2 3" key="1">
    <citation type="journal article" date="2020" name="IScience">
        <title>Genome Sequencing of the Endangered Kingdonia uniflora (Circaeasteraceae, Ranunculales) Reveals Potential Mechanisms of Evolutionary Specialization.</title>
        <authorList>
            <person name="Sun Y."/>
            <person name="Deng T."/>
            <person name="Zhang A."/>
            <person name="Moore M.J."/>
            <person name="Landis J.B."/>
            <person name="Lin N."/>
            <person name="Zhang H."/>
            <person name="Zhang X."/>
            <person name="Huang J."/>
            <person name="Zhang X."/>
            <person name="Sun H."/>
            <person name="Wang H."/>
        </authorList>
    </citation>
    <scope>NUCLEOTIDE SEQUENCE [LARGE SCALE GENOMIC DNA]</scope>
    <source>
        <strain evidence="2">TB1705</strain>
        <tissue evidence="2">Leaf</tissue>
    </source>
</reference>
<proteinExistence type="predicted"/>
<keyword evidence="3" id="KW-1185">Reference proteome</keyword>
<dbReference type="AlphaFoldDB" id="A0A7J7MTN3"/>
<accession>A0A7J7MTN3</accession>
<feature type="compositionally biased region" description="Polar residues" evidence="1">
    <location>
        <begin position="60"/>
        <end position="81"/>
    </location>
</feature>
<evidence type="ECO:0000313" key="2">
    <source>
        <dbReference type="EMBL" id="KAF6158279.1"/>
    </source>
</evidence>
<evidence type="ECO:0000313" key="3">
    <source>
        <dbReference type="Proteomes" id="UP000541444"/>
    </source>
</evidence>
<organism evidence="2 3">
    <name type="scientific">Kingdonia uniflora</name>
    <dbReference type="NCBI Taxonomy" id="39325"/>
    <lineage>
        <taxon>Eukaryota</taxon>
        <taxon>Viridiplantae</taxon>
        <taxon>Streptophyta</taxon>
        <taxon>Embryophyta</taxon>
        <taxon>Tracheophyta</taxon>
        <taxon>Spermatophyta</taxon>
        <taxon>Magnoliopsida</taxon>
        <taxon>Ranunculales</taxon>
        <taxon>Circaeasteraceae</taxon>
        <taxon>Kingdonia</taxon>
    </lineage>
</organism>
<feature type="region of interest" description="Disordered" evidence="1">
    <location>
        <begin position="38"/>
        <end position="81"/>
    </location>
</feature>
<dbReference type="Proteomes" id="UP000541444">
    <property type="component" value="Unassembled WGS sequence"/>
</dbReference>
<sequence>MLVPISALLRHQAKASLYSSSRFSTLVPTEVVPKAAKLSCGSDQPKTPSARPYEAPTPSFDWSKTHGGNNSEPGTPQLNNPAYGTRVVVAYQSEVSPLSGFTTKCSF</sequence>
<gene>
    <name evidence="2" type="ORF">GIB67_001350</name>
</gene>
<evidence type="ECO:0000256" key="1">
    <source>
        <dbReference type="SAM" id="MobiDB-lite"/>
    </source>
</evidence>
<name>A0A7J7MTN3_9MAGN</name>
<comment type="caution">
    <text evidence="2">The sequence shown here is derived from an EMBL/GenBank/DDBJ whole genome shotgun (WGS) entry which is preliminary data.</text>
</comment>